<accession>A0A1Y2G690</accession>
<dbReference type="STRING" id="64571.A0A1Y2G690"/>
<dbReference type="InterPro" id="IPR036855">
    <property type="entry name" value="Znf_CCCH_sf"/>
</dbReference>
<feature type="zinc finger region" description="C3H1-type" evidence="4">
    <location>
        <begin position="465"/>
        <end position="493"/>
    </location>
</feature>
<proteinExistence type="predicted"/>
<dbReference type="InterPro" id="IPR000571">
    <property type="entry name" value="Znf_CCCH"/>
</dbReference>
<feature type="compositionally biased region" description="Acidic residues" evidence="5">
    <location>
        <begin position="583"/>
        <end position="656"/>
    </location>
</feature>
<sequence>MSDKELLAQIAQVAGAINKHMHSPAAHGYSTHNVARGGGYAGRGRSRGRGGVTVPIGSFNRKLTLNNATATPSPPASPVIIPRPLSSPMSKSMSMVNPIKSFMRPPMPSRHLALINNSKTTGTTELSGTSSLSPSGLATSPFIARSTSLASTPSTSSTSTSALASPAASPSTPALTPTASPKIQQQQLPQQQQQQQWIQSKGKNMSLMSPASYKKTMEAKQKSIKSSKEKKLKLRQAQAKLANERRSGIVTVGGKQYKKSLDGRKLVMRDTSQDSIVINGVAFEMDPRGNKLVRKSGTSTSDSSVPSPSTAVTLPKKATSANTVASGIHGATPKQFSIGGVIYVRTRNGNLVRAKLVENKLRKKRVTQEQLKQKSKKVSVPKKPRAFCKFFTRFGRCSKGFTCPFVHSKTHLAICKKFLRGTCPNTANTCYLSHTPSPHNTPACAHFQRAACNKDNCLYPHIRINPQAPICRPFAKEGWCDAGANCKDRHVWICPDFGTPAGCTKKCGLAHVANGGLRVKRNAEEMGKETDNNGDDNKRRRMDSDQRYKSVRRYMEGSQENQEVKDTLETKKLVYDENFVPFDADEETEEVQDMSEQDENEVMGDFEGNQEGEEDEEDDEEDISSDEVGESDEEVESEDVEEDEDDFEDDIEDEEEEKRQTSISEMECDKEEEEEDENENEDENEDADFHGELQRFYDEQDSDSRDYY</sequence>
<protein>
    <recommendedName>
        <fullName evidence="6">C3H1-type domain-containing protein</fullName>
    </recommendedName>
</protein>
<dbReference type="RefSeq" id="XP_021875630.1">
    <property type="nucleotide sequence ID" value="XM_022022323.1"/>
</dbReference>
<feature type="compositionally biased region" description="Acidic residues" evidence="5">
    <location>
        <begin position="666"/>
        <end position="686"/>
    </location>
</feature>
<organism evidence="7 8">
    <name type="scientific">Lobosporangium transversale</name>
    <dbReference type="NCBI Taxonomy" id="64571"/>
    <lineage>
        <taxon>Eukaryota</taxon>
        <taxon>Fungi</taxon>
        <taxon>Fungi incertae sedis</taxon>
        <taxon>Mucoromycota</taxon>
        <taxon>Mortierellomycotina</taxon>
        <taxon>Mortierellomycetes</taxon>
        <taxon>Mortierellales</taxon>
        <taxon>Mortierellaceae</taxon>
        <taxon>Lobosporangium</taxon>
    </lineage>
</organism>
<feature type="zinc finger region" description="C3H1-type" evidence="4">
    <location>
        <begin position="414"/>
        <end position="437"/>
    </location>
</feature>
<dbReference type="AlphaFoldDB" id="A0A1Y2G690"/>
<dbReference type="GO" id="GO:0008270">
    <property type="term" value="F:zinc ion binding"/>
    <property type="evidence" value="ECO:0007669"/>
    <property type="project" value="UniProtKB-KW"/>
</dbReference>
<dbReference type="EMBL" id="MCFF01000074">
    <property type="protein sequence ID" value="ORY97097.1"/>
    <property type="molecule type" value="Genomic_DNA"/>
</dbReference>
<feature type="compositionally biased region" description="Basic and acidic residues" evidence="5">
    <location>
        <begin position="687"/>
        <end position="708"/>
    </location>
</feature>
<evidence type="ECO:0000313" key="7">
    <source>
        <dbReference type="EMBL" id="ORY97097.1"/>
    </source>
</evidence>
<dbReference type="GeneID" id="33564167"/>
<dbReference type="Gene3D" id="4.10.1000.10">
    <property type="entry name" value="Zinc finger, CCCH-type"/>
    <property type="match status" value="1"/>
</dbReference>
<feature type="compositionally biased region" description="Low complexity" evidence="5">
    <location>
        <begin position="148"/>
        <end position="199"/>
    </location>
</feature>
<feature type="domain" description="C3H1-type" evidence="6">
    <location>
        <begin position="465"/>
        <end position="493"/>
    </location>
</feature>
<evidence type="ECO:0000256" key="2">
    <source>
        <dbReference type="ARBA" id="ARBA00022771"/>
    </source>
</evidence>
<name>A0A1Y2G690_9FUNG</name>
<dbReference type="PROSITE" id="PS50103">
    <property type="entry name" value="ZF_C3H1"/>
    <property type="match status" value="3"/>
</dbReference>
<keyword evidence="8" id="KW-1185">Reference proteome</keyword>
<evidence type="ECO:0000256" key="3">
    <source>
        <dbReference type="ARBA" id="ARBA00022833"/>
    </source>
</evidence>
<keyword evidence="2 4" id="KW-0863">Zinc-finger</keyword>
<evidence type="ECO:0000256" key="1">
    <source>
        <dbReference type="ARBA" id="ARBA00022723"/>
    </source>
</evidence>
<feature type="region of interest" description="Disordered" evidence="5">
    <location>
        <begin position="289"/>
        <end position="313"/>
    </location>
</feature>
<dbReference type="OrthoDB" id="410307at2759"/>
<comment type="caution">
    <text evidence="7">The sequence shown here is derived from an EMBL/GenBank/DDBJ whole genome shotgun (WGS) entry which is preliminary data.</text>
</comment>
<dbReference type="InParanoid" id="A0A1Y2G690"/>
<dbReference type="GO" id="GO:0005634">
    <property type="term" value="C:nucleus"/>
    <property type="evidence" value="ECO:0007669"/>
    <property type="project" value="TreeGrafter"/>
</dbReference>
<feature type="region of interest" description="Disordered" evidence="5">
    <location>
        <begin position="521"/>
        <end position="708"/>
    </location>
</feature>
<evidence type="ECO:0000313" key="8">
    <source>
        <dbReference type="Proteomes" id="UP000193648"/>
    </source>
</evidence>
<feature type="domain" description="C3H1-type" evidence="6">
    <location>
        <begin position="382"/>
        <end position="410"/>
    </location>
</feature>
<dbReference type="Proteomes" id="UP000193648">
    <property type="component" value="Unassembled WGS sequence"/>
</dbReference>
<dbReference type="SUPFAM" id="SSF90229">
    <property type="entry name" value="CCCH zinc finger"/>
    <property type="match status" value="1"/>
</dbReference>
<feature type="domain" description="C3H1-type" evidence="6">
    <location>
        <begin position="414"/>
        <end position="437"/>
    </location>
</feature>
<reference evidence="7 8" key="1">
    <citation type="submission" date="2016-07" db="EMBL/GenBank/DDBJ databases">
        <title>Pervasive Adenine N6-methylation of Active Genes in Fungi.</title>
        <authorList>
            <consortium name="DOE Joint Genome Institute"/>
            <person name="Mondo S.J."/>
            <person name="Dannebaum R.O."/>
            <person name="Kuo R.C."/>
            <person name="Labutti K."/>
            <person name="Haridas S."/>
            <person name="Kuo A."/>
            <person name="Salamov A."/>
            <person name="Ahrendt S.R."/>
            <person name="Lipzen A."/>
            <person name="Sullivan W."/>
            <person name="Andreopoulos W.B."/>
            <person name="Clum A."/>
            <person name="Lindquist E."/>
            <person name="Daum C."/>
            <person name="Ramamoorthy G.K."/>
            <person name="Gryganskyi A."/>
            <person name="Culley D."/>
            <person name="Magnuson J.K."/>
            <person name="James T.Y."/>
            <person name="O'Malley M.A."/>
            <person name="Stajich J.E."/>
            <person name="Spatafora J.W."/>
            <person name="Visel A."/>
            <person name="Grigoriev I.V."/>
        </authorList>
    </citation>
    <scope>NUCLEOTIDE SEQUENCE [LARGE SCALE GENOMIC DNA]</scope>
    <source>
        <strain evidence="7 8">NRRL 3116</strain>
    </source>
</reference>
<gene>
    <name evidence="7" type="ORF">BCR41DRAFT_343147</name>
</gene>
<evidence type="ECO:0000256" key="5">
    <source>
        <dbReference type="SAM" id="MobiDB-lite"/>
    </source>
</evidence>
<feature type="region of interest" description="Disordered" evidence="5">
    <location>
        <begin position="37"/>
        <end position="91"/>
    </location>
</feature>
<dbReference type="PANTHER" id="PTHR46156:SF1">
    <property type="entry name" value="ZINC FINGER CCCH DOMAIN-CONTAINING PROTEIN 3"/>
    <property type="match status" value="1"/>
</dbReference>
<feature type="compositionally biased region" description="Basic and acidic residues" evidence="5">
    <location>
        <begin position="521"/>
        <end position="548"/>
    </location>
</feature>
<feature type="compositionally biased region" description="Basic and acidic residues" evidence="5">
    <location>
        <begin position="562"/>
        <end position="575"/>
    </location>
</feature>
<dbReference type="SMART" id="SM00356">
    <property type="entry name" value="ZnF_C3H1"/>
    <property type="match status" value="4"/>
</dbReference>
<evidence type="ECO:0000259" key="6">
    <source>
        <dbReference type="PROSITE" id="PS50103"/>
    </source>
</evidence>
<feature type="compositionally biased region" description="Low complexity" evidence="5">
    <location>
        <begin position="296"/>
        <end position="313"/>
    </location>
</feature>
<feature type="region of interest" description="Disordered" evidence="5">
    <location>
        <begin position="148"/>
        <end position="204"/>
    </location>
</feature>
<evidence type="ECO:0000256" key="4">
    <source>
        <dbReference type="PROSITE-ProRule" id="PRU00723"/>
    </source>
</evidence>
<keyword evidence="3 4" id="KW-0862">Zinc</keyword>
<feature type="zinc finger region" description="C3H1-type" evidence="4">
    <location>
        <begin position="382"/>
        <end position="410"/>
    </location>
</feature>
<dbReference type="PANTHER" id="PTHR46156">
    <property type="entry name" value="CCCH ZINGC FINGER"/>
    <property type="match status" value="1"/>
</dbReference>
<keyword evidence="1 4" id="KW-0479">Metal-binding</keyword>